<dbReference type="EMBL" id="MFJB01000045">
    <property type="protein sequence ID" value="OGF99871.1"/>
    <property type="molecule type" value="Genomic_DNA"/>
</dbReference>
<evidence type="ECO:0000313" key="2">
    <source>
        <dbReference type="Proteomes" id="UP000177396"/>
    </source>
</evidence>
<dbReference type="CDD" id="cd00229">
    <property type="entry name" value="SGNH_hydrolase"/>
    <property type="match status" value="1"/>
</dbReference>
<dbReference type="Proteomes" id="UP000177396">
    <property type="component" value="Unassembled WGS sequence"/>
</dbReference>
<dbReference type="InterPro" id="IPR036514">
    <property type="entry name" value="SGNH_hydro_sf"/>
</dbReference>
<proteinExistence type="predicted"/>
<accession>A0A1F5YJ27</accession>
<organism evidence="1 2">
    <name type="scientific">Candidatus Gottesmanbacteria bacterium RBG_16_38_7b</name>
    <dbReference type="NCBI Taxonomy" id="1798372"/>
    <lineage>
        <taxon>Bacteria</taxon>
        <taxon>Candidatus Gottesmaniibacteriota</taxon>
    </lineage>
</organism>
<comment type="caution">
    <text evidence="1">The sequence shown here is derived from an EMBL/GenBank/DDBJ whole genome shotgun (WGS) entry which is preliminary data.</text>
</comment>
<sequence length="409" mass="46694">MKFQPGKILLLAVSLVFFLLVAEMATGKFRPQKTFSAAYNQAIKCFNKSDITIFALKPNCQMNLRVLDKEVDVITRTNSLGYRGEDFEIEKKEGEKRILVVGDSFILGWGVSDSEVLTQVLEEKLKDQYKIINAGYAGGMGPDGYYLHLKNYGMKLKPDLVIFSLFVYNDFTDLVDNDWIGTGAYGEPNSVVSNSLFVDENGILLPKNLPVIYKIPFFRNSHLAVLTYNSYTRIRDKTKWLKDRVKFSLFKPDIPEATARDSNLLGTYYSACIFGRVCHRRALHLFDDIMSVIKASRDIAENDFNDGKTHFMVMIIPADFQINPKLKEKYRLDTGIPYNAAEDANPNPQSRLKEMLEQEKIKYLDLLPILRKINGNLYYPTDGHWNSTGHKAAGEALYNWIKTNYVSFS</sequence>
<dbReference type="AlphaFoldDB" id="A0A1F5YJ27"/>
<reference evidence="1 2" key="1">
    <citation type="journal article" date="2016" name="Nat. Commun.">
        <title>Thousands of microbial genomes shed light on interconnected biogeochemical processes in an aquifer system.</title>
        <authorList>
            <person name="Anantharaman K."/>
            <person name="Brown C.T."/>
            <person name="Hug L.A."/>
            <person name="Sharon I."/>
            <person name="Castelle C.J."/>
            <person name="Probst A.J."/>
            <person name="Thomas B.C."/>
            <person name="Singh A."/>
            <person name="Wilkins M.J."/>
            <person name="Karaoz U."/>
            <person name="Brodie E.L."/>
            <person name="Williams K.H."/>
            <person name="Hubbard S.S."/>
            <person name="Banfield J.F."/>
        </authorList>
    </citation>
    <scope>NUCLEOTIDE SEQUENCE [LARGE SCALE GENOMIC DNA]</scope>
</reference>
<evidence type="ECO:0000313" key="1">
    <source>
        <dbReference type="EMBL" id="OGF99871.1"/>
    </source>
</evidence>
<protein>
    <recommendedName>
        <fullName evidence="3">AlgX/AlgJ SGNH hydrolase-like domain-containing protein</fullName>
    </recommendedName>
</protein>
<name>A0A1F5YJ27_9BACT</name>
<evidence type="ECO:0008006" key="3">
    <source>
        <dbReference type="Google" id="ProtNLM"/>
    </source>
</evidence>
<dbReference type="Gene3D" id="3.40.50.1110">
    <property type="entry name" value="SGNH hydrolase"/>
    <property type="match status" value="1"/>
</dbReference>
<gene>
    <name evidence="1" type="ORF">A2153_05560</name>
</gene>
<dbReference type="SUPFAM" id="SSF52266">
    <property type="entry name" value="SGNH hydrolase"/>
    <property type="match status" value="1"/>
</dbReference>